<organism evidence="4 5">
    <name type="scientific">Chitinimonas arctica</name>
    <dbReference type="NCBI Taxonomy" id="2594795"/>
    <lineage>
        <taxon>Bacteria</taxon>
        <taxon>Pseudomonadati</taxon>
        <taxon>Pseudomonadota</taxon>
        <taxon>Betaproteobacteria</taxon>
        <taxon>Neisseriales</taxon>
        <taxon>Chitinibacteraceae</taxon>
        <taxon>Chitinimonas</taxon>
    </lineage>
</organism>
<dbReference type="InterPro" id="IPR000914">
    <property type="entry name" value="SBP_5_dom"/>
</dbReference>
<dbReference type="GO" id="GO:0015833">
    <property type="term" value="P:peptide transport"/>
    <property type="evidence" value="ECO:0007669"/>
    <property type="project" value="TreeGrafter"/>
</dbReference>
<reference evidence="5" key="1">
    <citation type="submission" date="2019-07" db="EMBL/GenBank/DDBJ databases">
        <title>Chitinimonas sp. nov., isolated from Ny-Alesund, arctica soil.</title>
        <authorList>
            <person name="Xu Q."/>
            <person name="Peng F."/>
        </authorList>
    </citation>
    <scope>NUCLEOTIDE SEQUENCE [LARGE SCALE GENOMIC DNA]</scope>
    <source>
        <strain evidence="5">R3-44</strain>
    </source>
</reference>
<keyword evidence="5" id="KW-1185">Reference proteome</keyword>
<dbReference type="RefSeq" id="WP_144279227.1">
    <property type="nucleotide sequence ID" value="NZ_CP041730.1"/>
</dbReference>
<protein>
    <submittedName>
        <fullName evidence="4">SgrR family transcriptional regulator</fullName>
    </submittedName>
</protein>
<dbReference type="Gene3D" id="3.40.190.10">
    <property type="entry name" value="Periplasmic binding protein-like II"/>
    <property type="match status" value="1"/>
</dbReference>
<dbReference type="OrthoDB" id="5243526at2"/>
<keyword evidence="1" id="KW-0238">DNA-binding</keyword>
<sequence>MRLLEQFQRLYDWLPRQPQPSLPEIAAALCCGERNARLLLRRMQEEGWLSWTPGRGRGHRSQLSLLQQPDSLRLHRLRRLLDEGRLEAAFDGLPSQGRERLRQALPAYLGASRGGGLRIPFYRPLHALDPIQVNRRTEAHIIGQLCAGLTEYDREREAVVPALAHHWECQADGREWRFWLRPGLRFHDGRPVSGHDAARSLLRLRDTAGPHQALFTHLADIQADSRQVLLRLDRPDQLLLHRLAHYAAAVLPADDWLRPDFASLPIGAGPFRLVRNNDYRASFAAFDAYYRERPLLDEIDIWVVHPDSPLPEVDISLSYRHLPPDHWTRLQQLEHGCDFILPNPARFADPATRLALGAWLRDAVAKLAESESRPLATGYLPHWRHIPDAAARVPTGGETLTLVTYELDSHIALSNCVANRFREAGTRVDVRVLPYPEFATRSWLDWADLVVAGEVVDDDLAFGLYGSLAGGSLFHAWRNQAEQQWLAEIDRAIAADPDPARRAHLTECGFAHVVAQGWILPMRHTQQGVQHSPHLGGVQLARCGWMDFRKLWLMEPGG</sequence>
<dbReference type="PANTHER" id="PTHR30290:SF72">
    <property type="entry name" value="HTH-TYPE TRANSCRIPTIONAL REGULATOR SGRR"/>
    <property type="match status" value="1"/>
</dbReference>
<dbReference type="Pfam" id="PF00496">
    <property type="entry name" value="SBP_bac_5"/>
    <property type="match status" value="1"/>
</dbReference>
<dbReference type="EMBL" id="CP041730">
    <property type="protein sequence ID" value="QDQ27839.1"/>
    <property type="molecule type" value="Genomic_DNA"/>
</dbReference>
<dbReference type="KEGG" id="cari:FNU76_16630"/>
<evidence type="ECO:0000259" key="3">
    <source>
        <dbReference type="Pfam" id="PF12793"/>
    </source>
</evidence>
<evidence type="ECO:0000259" key="2">
    <source>
        <dbReference type="Pfam" id="PF00496"/>
    </source>
</evidence>
<dbReference type="AlphaFoldDB" id="A0A516SI50"/>
<dbReference type="PANTHER" id="PTHR30290">
    <property type="entry name" value="PERIPLASMIC BINDING COMPONENT OF ABC TRANSPORTER"/>
    <property type="match status" value="1"/>
</dbReference>
<dbReference type="InterPro" id="IPR039424">
    <property type="entry name" value="SBP_5"/>
</dbReference>
<dbReference type="GO" id="GO:1904680">
    <property type="term" value="F:peptide transmembrane transporter activity"/>
    <property type="evidence" value="ECO:0007669"/>
    <property type="project" value="TreeGrafter"/>
</dbReference>
<dbReference type="InterPro" id="IPR025370">
    <property type="entry name" value="SgrR_HTH_N"/>
</dbReference>
<evidence type="ECO:0000256" key="1">
    <source>
        <dbReference type="ARBA" id="ARBA00023125"/>
    </source>
</evidence>
<dbReference type="SUPFAM" id="SSF53850">
    <property type="entry name" value="Periplasmic binding protein-like II"/>
    <property type="match status" value="1"/>
</dbReference>
<feature type="domain" description="Solute-binding protein family 5" evidence="2">
    <location>
        <begin position="159"/>
        <end position="307"/>
    </location>
</feature>
<evidence type="ECO:0000313" key="5">
    <source>
        <dbReference type="Proteomes" id="UP000317550"/>
    </source>
</evidence>
<proteinExistence type="predicted"/>
<dbReference type="Proteomes" id="UP000317550">
    <property type="component" value="Chromosome"/>
</dbReference>
<dbReference type="GO" id="GO:0003677">
    <property type="term" value="F:DNA binding"/>
    <property type="evidence" value="ECO:0007669"/>
    <property type="project" value="UniProtKB-KW"/>
</dbReference>
<feature type="domain" description="Transcriptional regulator SgrR N-terminal HTH" evidence="3">
    <location>
        <begin position="2"/>
        <end position="112"/>
    </location>
</feature>
<dbReference type="Pfam" id="PF12793">
    <property type="entry name" value="SgrR_N"/>
    <property type="match status" value="1"/>
</dbReference>
<evidence type="ECO:0000313" key="4">
    <source>
        <dbReference type="EMBL" id="QDQ27839.1"/>
    </source>
</evidence>
<gene>
    <name evidence="4" type="ORF">FNU76_16630</name>
</gene>
<name>A0A516SI50_9NEIS</name>
<accession>A0A516SI50</accession>